<organism evidence="7 8">
    <name type="scientific">Candidatus Falkowbacteria bacterium CG11_big_fil_rev_8_21_14_0_20_39_10</name>
    <dbReference type="NCBI Taxonomy" id="1974570"/>
    <lineage>
        <taxon>Bacteria</taxon>
        <taxon>Candidatus Falkowiibacteriota</taxon>
    </lineage>
</organism>
<dbReference type="InterPro" id="IPR020456">
    <property type="entry name" value="Acylphosphatase"/>
</dbReference>
<evidence type="ECO:0000256" key="4">
    <source>
        <dbReference type="PROSITE-ProRule" id="PRU00520"/>
    </source>
</evidence>
<protein>
    <recommendedName>
        <fullName evidence="2 4">acylphosphatase</fullName>
        <ecNumber evidence="2 4">3.6.1.7</ecNumber>
    </recommendedName>
</protein>
<evidence type="ECO:0000313" key="8">
    <source>
        <dbReference type="Proteomes" id="UP000230869"/>
    </source>
</evidence>
<name>A0A2M6K8G1_9BACT</name>
<dbReference type="InterPro" id="IPR001792">
    <property type="entry name" value="Acylphosphatase-like_dom"/>
</dbReference>
<evidence type="ECO:0000259" key="6">
    <source>
        <dbReference type="PROSITE" id="PS51160"/>
    </source>
</evidence>
<reference evidence="7 8" key="1">
    <citation type="submission" date="2017-09" db="EMBL/GenBank/DDBJ databases">
        <title>Depth-based differentiation of microbial function through sediment-hosted aquifers and enrichment of novel symbionts in the deep terrestrial subsurface.</title>
        <authorList>
            <person name="Probst A.J."/>
            <person name="Ladd B."/>
            <person name="Jarett J.K."/>
            <person name="Geller-Mcgrath D.E."/>
            <person name="Sieber C.M."/>
            <person name="Emerson J.B."/>
            <person name="Anantharaman K."/>
            <person name="Thomas B.C."/>
            <person name="Malmstrom R."/>
            <person name="Stieglmeier M."/>
            <person name="Klingl A."/>
            <person name="Woyke T."/>
            <person name="Ryan C.M."/>
            <person name="Banfield J.F."/>
        </authorList>
    </citation>
    <scope>NUCLEOTIDE SEQUENCE [LARGE SCALE GENOMIC DNA]</scope>
    <source>
        <strain evidence="7">CG11_big_fil_rev_8_21_14_0_20_39_10</strain>
    </source>
</reference>
<comment type="caution">
    <text evidence="7">The sequence shown here is derived from an EMBL/GenBank/DDBJ whole genome shotgun (WGS) entry which is preliminary data.</text>
</comment>
<dbReference type="EMBL" id="PCWW01000062">
    <property type="protein sequence ID" value="PIR13018.1"/>
    <property type="molecule type" value="Genomic_DNA"/>
</dbReference>
<evidence type="ECO:0000313" key="7">
    <source>
        <dbReference type="EMBL" id="PIR13018.1"/>
    </source>
</evidence>
<accession>A0A2M6K8G1</accession>
<dbReference type="Gene3D" id="3.30.70.100">
    <property type="match status" value="1"/>
</dbReference>
<evidence type="ECO:0000256" key="5">
    <source>
        <dbReference type="RuleBase" id="RU004168"/>
    </source>
</evidence>
<dbReference type="PANTHER" id="PTHR47268">
    <property type="entry name" value="ACYLPHOSPHATASE"/>
    <property type="match status" value="1"/>
</dbReference>
<feature type="active site" evidence="4">
    <location>
        <position position="18"/>
    </location>
</feature>
<feature type="active site" evidence="4">
    <location>
        <position position="36"/>
    </location>
</feature>
<dbReference type="GO" id="GO:0003998">
    <property type="term" value="F:acylphosphatase activity"/>
    <property type="evidence" value="ECO:0007669"/>
    <property type="project" value="UniProtKB-EC"/>
</dbReference>
<evidence type="ECO:0000256" key="2">
    <source>
        <dbReference type="ARBA" id="ARBA00012150"/>
    </source>
</evidence>
<comment type="catalytic activity">
    <reaction evidence="3 4">
        <text>an acyl phosphate + H2O = a carboxylate + phosphate + H(+)</text>
        <dbReference type="Rhea" id="RHEA:14965"/>
        <dbReference type="ChEBI" id="CHEBI:15377"/>
        <dbReference type="ChEBI" id="CHEBI:15378"/>
        <dbReference type="ChEBI" id="CHEBI:29067"/>
        <dbReference type="ChEBI" id="CHEBI:43474"/>
        <dbReference type="ChEBI" id="CHEBI:59918"/>
        <dbReference type="EC" id="3.6.1.7"/>
    </reaction>
</comment>
<dbReference type="Proteomes" id="UP000230869">
    <property type="component" value="Unassembled WGS sequence"/>
</dbReference>
<dbReference type="InterPro" id="IPR036046">
    <property type="entry name" value="Acylphosphatase-like_dom_sf"/>
</dbReference>
<proteinExistence type="inferred from homology"/>
<dbReference type="PROSITE" id="PS51160">
    <property type="entry name" value="ACYLPHOSPHATASE_3"/>
    <property type="match status" value="1"/>
</dbReference>
<dbReference type="AlphaFoldDB" id="A0A2M6K8G1"/>
<dbReference type="EC" id="3.6.1.7" evidence="2 4"/>
<keyword evidence="4" id="KW-0378">Hydrolase</keyword>
<feature type="domain" description="Acylphosphatase-like" evidence="6">
    <location>
        <begin position="3"/>
        <end position="90"/>
    </location>
</feature>
<sequence>MRHLIIKIYGQVQNVGFRHYACKKAKEFDVNGFIQNRSDGSVYVEVEGEKKNLNEFLDWCYSGPAWAEVGNIEYDFTDEVAGYEDFEVRF</sequence>
<dbReference type="SUPFAM" id="SSF54975">
    <property type="entry name" value="Acylphosphatase/BLUF domain-like"/>
    <property type="match status" value="1"/>
</dbReference>
<dbReference type="PANTHER" id="PTHR47268:SF4">
    <property type="entry name" value="ACYLPHOSPHATASE"/>
    <property type="match status" value="1"/>
</dbReference>
<comment type="similarity">
    <text evidence="1 5">Belongs to the acylphosphatase family.</text>
</comment>
<evidence type="ECO:0000256" key="3">
    <source>
        <dbReference type="ARBA" id="ARBA00047645"/>
    </source>
</evidence>
<gene>
    <name evidence="7" type="ORF">COV49_03580</name>
</gene>
<dbReference type="Pfam" id="PF00708">
    <property type="entry name" value="Acylphosphatase"/>
    <property type="match status" value="1"/>
</dbReference>
<evidence type="ECO:0000256" key="1">
    <source>
        <dbReference type="ARBA" id="ARBA00005614"/>
    </source>
</evidence>